<dbReference type="PANTHER" id="PTHR12110">
    <property type="entry name" value="HYDROXYPYRUVATE ISOMERASE"/>
    <property type="match status" value="1"/>
</dbReference>
<dbReference type="Pfam" id="PF01261">
    <property type="entry name" value="AP_endonuc_2"/>
    <property type="match status" value="1"/>
</dbReference>
<dbReference type="Proteomes" id="UP000245535">
    <property type="component" value="Unassembled WGS sequence"/>
</dbReference>
<dbReference type="PANTHER" id="PTHR12110:SF41">
    <property type="entry name" value="INOSOSE DEHYDRATASE"/>
    <property type="match status" value="1"/>
</dbReference>
<keyword evidence="2" id="KW-0413">Isomerase</keyword>
<dbReference type="InterPro" id="IPR036237">
    <property type="entry name" value="Xyl_isomerase-like_sf"/>
</dbReference>
<dbReference type="InterPro" id="IPR013022">
    <property type="entry name" value="Xyl_isomerase-like_TIM-brl"/>
</dbReference>
<keyword evidence="3" id="KW-1185">Reference proteome</keyword>
<feature type="domain" description="Xylose isomerase-like TIM barrel" evidence="1">
    <location>
        <begin position="207"/>
        <end position="413"/>
    </location>
</feature>
<dbReference type="AlphaFoldDB" id="A0A315Z8S5"/>
<dbReference type="RefSeq" id="WP_109618346.1">
    <property type="nucleotide sequence ID" value="NZ_QGDO01000003.1"/>
</dbReference>
<dbReference type="GO" id="GO:0016853">
    <property type="term" value="F:isomerase activity"/>
    <property type="evidence" value="ECO:0007669"/>
    <property type="project" value="UniProtKB-KW"/>
</dbReference>
<evidence type="ECO:0000313" key="3">
    <source>
        <dbReference type="Proteomes" id="UP000245535"/>
    </source>
</evidence>
<dbReference type="InterPro" id="IPR050312">
    <property type="entry name" value="IolE/XylAMocC-like"/>
</dbReference>
<evidence type="ECO:0000313" key="2">
    <source>
        <dbReference type="EMBL" id="PWJ41901.1"/>
    </source>
</evidence>
<dbReference type="EMBL" id="QGDO01000003">
    <property type="protein sequence ID" value="PWJ41901.1"/>
    <property type="molecule type" value="Genomic_DNA"/>
</dbReference>
<organism evidence="2 3">
    <name type="scientific">Sediminitomix flava</name>
    <dbReference type="NCBI Taxonomy" id="379075"/>
    <lineage>
        <taxon>Bacteria</taxon>
        <taxon>Pseudomonadati</taxon>
        <taxon>Bacteroidota</taxon>
        <taxon>Cytophagia</taxon>
        <taxon>Cytophagales</taxon>
        <taxon>Flammeovirgaceae</taxon>
        <taxon>Sediminitomix</taxon>
    </lineage>
</organism>
<reference evidence="2 3" key="1">
    <citation type="submission" date="2018-03" db="EMBL/GenBank/DDBJ databases">
        <title>Genomic Encyclopedia of Archaeal and Bacterial Type Strains, Phase II (KMG-II): from individual species to whole genera.</title>
        <authorList>
            <person name="Goeker M."/>
        </authorList>
    </citation>
    <scope>NUCLEOTIDE SEQUENCE [LARGE SCALE GENOMIC DNA]</scope>
    <source>
        <strain evidence="2 3">DSM 28229</strain>
    </source>
</reference>
<protein>
    <submittedName>
        <fullName evidence="2">Sugar phosphate isomerase/epimerase</fullName>
    </submittedName>
</protein>
<dbReference type="OrthoDB" id="9798407at2"/>
<evidence type="ECO:0000259" key="1">
    <source>
        <dbReference type="Pfam" id="PF01261"/>
    </source>
</evidence>
<comment type="caution">
    <text evidence="2">The sequence shown here is derived from an EMBL/GenBank/DDBJ whole genome shotgun (WGS) entry which is preliminary data.</text>
</comment>
<gene>
    <name evidence="2" type="ORF">BC781_103151</name>
</gene>
<name>A0A315Z8S5_SEDFL</name>
<accession>A0A315Z8S5</accession>
<dbReference type="SUPFAM" id="SSF51658">
    <property type="entry name" value="Xylose isomerase-like"/>
    <property type="match status" value="1"/>
</dbReference>
<sequence>MIFLKKNRRLLSIFFFLNSYLLAFNLFGQSNLSETAHKDRIMWYAGDWVSSVSSNSDSIAEKPELRVSCRPTMNNQSLQVEVFQMQDGVYKNIVSEQLSYDQKSDSLFALGQNGEGVLFLGKGTFSNHKNGWDMLDIDMSGKPFMTAKFTFNNFTDLSIEGFDPSEKSLWKVKYIKQNSKRKNIGIQLVSVHEDMLKDPEGTLKQLGRMGYSFVETFVYSDGLFYGMKAQEFKASVEKQGMKFLGSMTFYDLPQKGKWEEAMKWWQNCIADHKKAGVEYLSTSNHQLKQVRSEEELEAYCKYYNAVGKLCKENGLTFVYHNHADEFLEVNGKPIYDYFLAHTNPEYVSFQSDLYWMYKGGVDPKDYFEKYPKRFVSWHMKDEKELGESGKIDFKELIKLKELAGLQYLVAEVEDYSYPPLFSVNLAWRYIFYDLLDEISQ</sequence>
<proteinExistence type="predicted"/>
<dbReference type="Gene3D" id="3.20.20.150">
    <property type="entry name" value="Divalent-metal-dependent TIM barrel enzymes"/>
    <property type="match status" value="1"/>
</dbReference>